<dbReference type="Gene3D" id="3.40.50.1820">
    <property type="entry name" value="alpha/beta hydrolase"/>
    <property type="match status" value="1"/>
</dbReference>
<dbReference type="InterPro" id="IPR012223">
    <property type="entry name" value="TEII"/>
</dbReference>
<name>A0A3G8H0Y3_9BURK</name>
<evidence type="ECO:0000313" key="5">
    <source>
        <dbReference type="Proteomes" id="UP000270411"/>
    </source>
</evidence>
<dbReference type="InterPro" id="IPR020802">
    <property type="entry name" value="TesA-like"/>
</dbReference>
<dbReference type="AlphaFoldDB" id="A0A3G8H0Y3"/>
<dbReference type="EMBL" id="CP033969">
    <property type="protein sequence ID" value="AZG14163.1"/>
    <property type="molecule type" value="Genomic_DNA"/>
</dbReference>
<dbReference type="PANTHER" id="PTHR11487:SF0">
    <property type="entry name" value="S-ACYL FATTY ACID SYNTHASE THIOESTERASE, MEDIUM CHAIN"/>
    <property type="match status" value="1"/>
</dbReference>
<dbReference type="SUPFAM" id="SSF53474">
    <property type="entry name" value="alpha/beta-Hydrolases"/>
    <property type="match status" value="1"/>
</dbReference>
<comment type="similarity">
    <text evidence="1">Belongs to the thioesterase family.</text>
</comment>
<dbReference type="InterPro" id="IPR029058">
    <property type="entry name" value="AB_hydrolase_fold"/>
</dbReference>
<evidence type="ECO:0000256" key="2">
    <source>
        <dbReference type="ARBA" id="ARBA00022801"/>
    </source>
</evidence>
<evidence type="ECO:0000259" key="3">
    <source>
        <dbReference type="SMART" id="SM00824"/>
    </source>
</evidence>
<dbReference type="PANTHER" id="PTHR11487">
    <property type="entry name" value="THIOESTERASE"/>
    <property type="match status" value="1"/>
</dbReference>
<accession>A0A3G8H0Y3</accession>
<dbReference type="Proteomes" id="UP000270411">
    <property type="component" value="Chromosome 1"/>
</dbReference>
<dbReference type="OrthoDB" id="8480037at2"/>
<dbReference type="RefSeq" id="WP_124684001.1">
    <property type="nucleotide sequence ID" value="NZ_CP033969.1"/>
</dbReference>
<dbReference type="GO" id="GO:0016787">
    <property type="term" value="F:hydrolase activity"/>
    <property type="evidence" value="ECO:0007669"/>
    <property type="project" value="UniProtKB-KW"/>
</dbReference>
<dbReference type="InterPro" id="IPR001031">
    <property type="entry name" value="Thioesterase"/>
</dbReference>
<feature type="domain" description="Thioesterase TesA-like" evidence="3">
    <location>
        <begin position="11"/>
        <end position="245"/>
    </location>
</feature>
<reference evidence="5" key="1">
    <citation type="submission" date="2018-11" db="EMBL/GenBank/DDBJ databases">
        <title>FDA dAtabase for Regulatory Grade micrObial Sequences (FDA-ARGOS): Supporting development and validation of Infectious Disease Dx tests.</title>
        <authorList>
            <person name="Goldberg B."/>
            <person name="Campos J."/>
            <person name="Tallon L."/>
            <person name="Sadzewicz L."/>
            <person name="Zhao X."/>
            <person name="Vavikolanu K."/>
            <person name="Mehta A."/>
            <person name="Aluvathingal J."/>
            <person name="Nadendla S."/>
            <person name="Geyer C."/>
            <person name="Nandy P."/>
            <person name="Yan Y."/>
            <person name="Sichtig H."/>
        </authorList>
    </citation>
    <scope>NUCLEOTIDE SEQUENCE [LARGE SCALE GENOMIC DNA]</scope>
    <source>
        <strain evidence="5">FDAARGOS_614</strain>
    </source>
</reference>
<evidence type="ECO:0000313" key="4">
    <source>
        <dbReference type="EMBL" id="AZG14163.1"/>
    </source>
</evidence>
<gene>
    <name evidence="4" type="ORF">EHF44_12360</name>
</gene>
<dbReference type="SMART" id="SM00824">
    <property type="entry name" value="PKS_TE"/>
    <property type="match status" value="1"/>
</dbReference>
<sequence>MSAMLTPWLRPSGAAPSPWLVMCPFAGASAGAFRPWQSLDDAGITISLAVYPGHDHRMREPPATCVEALADALAREIVRASDRCGAPLLLAGHSMGAQVAFETCRRLEADGVPPAGLVLSGCHAPHLHGRRRLAHLDDAAFVDALIDIGGCDAALRHDTALLGAFLPMLRADFAATERYHLARERAPCHTVRTATLLIHGTDDPEASRAEVEAWHHWLAVAPAYAALAGGHFYIPQRPRALLALLRQTFAATAFCP</sequence>
<dbReference type="GO" id="GO:0008610">
    <property type="term" value="P:lipid biosynthetic process"/>
    <property type="evidence" value="ECO:0007669"/>
    <property type="project" value="TreeGrafter"/>
</dbReference>
<protein>
    <submittedName>
        <fullName evidence="4">Thioesterase</fullName>
    </submittedName>
</protein>
<organism evidence="4 5">
    <name type="scientific">Cupriavidus pauculus</name>
    <dbReference type="NCBI Taxonomy" id="82633"/>
    <lineage>
        <taxon>Bacteria</taxon>
        <taxon>Pseudomonadati</taxon>
        <taxon>Pseudomonadota</taxon>
        <taxon>Betaproteobacteria</taxon>
        <taxon>Burkholderiales</taxon>
        <taxon>Burkholderiaceae</taxon>
        <taxon>Cupriavidus</taxon>
    </lineage>
</organism>
<keyword evidence="2" id="KW-0378">Hydrolase</keyword>
<evidence type="ECO:0000256" key="1">
    <source>
        <dbReference type="ARBA" id="ARBA00007169"/>
    </source>
</evidence>
<proteinExistence type="inferred from homology"/>
<dbReference type="Pfam" id="PF00975">
    <property type="entry name" value="Thioesterase"/>
    <property type="match status" value="1"/>
</dbReference>
<dbReference type="KEGG" id="cpau:EHF44_12360"/>